<reference evidence="10 11" key="1">
    <citation type="submission" date="2020-12" db="EMBL/GenBank/DDBJ databases">
        <title>FDA dAtabase for Regulatory Grade micrObial Sequences (FDA-ARGOS): Supporting development and validation of Infectious Disease Dx tests.</title>
        <authorList>
            <person name="Sproer C."/>
            <person name="Gronow S."/>
            <person name="Severitt S."/>
            <person name="Schroder I."/>
            <person name="Tallon L."/>
            <person name="Sadzewicz L."/>
            <person name="Zhao X."/>
            <person name="Boylan J."/>
            <person name="Ott S."/>
            <person name="Bowen H."/>
            <person name="Vavikolanu K."/>
            <person name="Mehta A."/>
            <person name="Aluvathingal J."/>
            <person name="Nadendla S."/>
            <person name="Lowell S."/>
            <person name="Myers T."/>
            <person name="Yan Y."/>
            <person name="Sichtig H."/>
        </authorList>
    </citation>
    <scope>NUCLEOTIDE SEQUENCE [LARGE SCALE GENOMIC DNA]</scope>
    <source>
        <strain evidence="10 11">FDAARGOS_985</strain>
    </source>
</reference>
<dbReference type="Proteomes" id="UP000595220">
    <property type="component" value="Chromosome"/>
</dbReference>
<dbReference type="Gene3D" id="3.40.50.720">
    <property type="entry name" value="NAD(P)-binding Rossmann-like Domain"/>
    <property type="match status" value="1"/>
</dbReference>
<dbReference type="GO" id="GO:0009225">
    <property type="term" value="P:nucleotide-sugar metabolic process"/>
    <property type="evidence" value="ECO:0007669"/>
    <property type="project" value="InterPro"/>
</dbReference>
<evidence type="ECO:0000256" key="4">
    <source>
        <dbReference type="ARBA" id="ARBA00011990"/>
    </source>
</evidence>
<dbReference type="InterPro" id="IPR036291">
    <property type="entry name" value="NAD(P)-bd_dom_sf"/>
</dbReference>
<evidence type="ECO:0000259" key="9">
    <source>
        <dbReference type="Pfam" id="PF16363"/>
    </source>
</evidence>
<proteinExistence type="inferred from homology"/>
<gene>
    <name evidence="10" type="primary">rfbB</name>
    <name evidence="10" type="ORF">I6H42_01190</name>
</gene>
<evidence type="ECO:0000256" key="2">
    <source>
        <dbReference type="ARBA" id="ARBA00001911"/>
    </source>
</evidence>
<accession>A0AAQ0BW27</accession>
<dbReference type="InterPro" id="IPR005888">
    <property type="entry name" value="dTDP_Gluc_deHydtase"/>
</dbReference>
<keyword evidence="11" id="KW-1185">Reference proteome</keyword>
<name>A0AAQ0BW27_9ACTO</name>
<keyword evidence="7 8" id="KW-0456">Lyase</keyword>
<evidence type="ECO:0000256" key="1">
    <source>
        <dbReference type="ARBA" id="ARBA00001539"/>
    </source>
</evidence>
<feature type="domain" description="NAD(P)-binding" evidence="9">
    <location>
        <begin position="5"/>
        <end position="307"/>
    </location>
</feature>
<organism evidence="10 11">
    <name type="scientific">Schaalia meyeri</name>
    <dbReference type="NCBI Taxonomy" id="52773"/>
    <lineage>
        <taxon>Bacteria</taxon>
        <taxon>Bacillati</taxon>
        <taxon>Actinomycetota</taxon>
        <taxon>Actinomycetes</taxon>
        <taxon>Actinomycetales</taxon>
        <taxon>Actinomycetaceae</taxon>
        <taxon>Schaalia</taxon>
    </lineage>
</organism>
<dbReference type="CDD" id="cd05246">
    <property type="entry name" value="dTDP_GD_SDR_e"/>
    <property type="match status" value="1"/>
</dbReference>
<dbReference type="Pfam" id="PF16363">
    <property type="entry name" value="GDP_Man_Dehyd"/>
    <property type="match status" value="1"/>
</dbReference>
<comment type="similarity">
    <text evidence="3 8">Belongs to the NAD(P)-dependent epimerase/dehydratase family. dTDP-glucose dehydratase subfamily.</text>
</comment>
<dbReference type="Gene3D" id="3.90.25.10">
    <property type="entry name" value="UDP-galactose 4-epimerase, domain 1"/>
    <property type="match status" value="1"/>
</dbReference>
<dbReference type="InterPro" id="IPR016040">
    <property type="entry name" value="NAD(P)-bd_dom"/>
</dbReference>
<dbReference type="EMBL" id="CP066065">
    <property type="protein sequence ID" value="QQC44080.1"/>
    <property type="molecule type" value="Genomic_DNA"/>
</dbReference>
<dbReference type="NCBIfam" id="TIGR01181">
    <property type="entry name" value="dTDP_gluc_dehyt"/>
    <property type="match status" value="1"/>
</dbReference>
<keyword evidence="6" id="KW-0520">NAD</keyword>
<dbReference type="KEGG" id="amy:ADJ76_05275"/>
<comment type="catalytic activity">
    <reaction evidence="1 8">
        <text>dTDP-alpha-D-glucose = dTDP-4-dehydro-6-deoxy-alpha-D-glucose + H2O</text>
        <dbReference type="Rhea" id="RHEA:17221"/>
        <dbReference type="ChEBI" id="CHEBI:15377"/>
        <dbReference type="ChEBI" id="CHEBI:57477"/>
        <dbReference type="ChEBI" id="CHEBI:57649"/>
        <dbReference type="EC" id="4.2.1.46"/>
    </reaction>
</comment>
<evidence type="ECO:0000256" key="7">
    <source>
        <dbReference type="ARBA" id="ARBA00023239"/>
    </source>
</evidence>
<evidence type="ECO:0000256" key="8">
    <source>
        <dbReference type="RuleBase" id="RU004473"/>
    </source>
</evidence>
<evidence type="ECO:0000313" key="10">
    <source>
        <dbReference type="EMBL" id="QQC44080.1"/>
    </source>
</evidence>
<dbReference type="GO" id="GO:0008460">
    <property type="term" value="F:dTDP-glucose 4,6-dehydratase activity"/>
    <property type="evidence" value="ECO:0007669"/>
    <property type="project" value="UniProtKB-EC"/>
</dbReference>
<protein>
    <recommendedName>
        <fullName evidence="5 8">dTDP-glucose 4,6-dehydratase</fullName>
        <ecNumber evidence="4 8">4.2.1.46</ecNumber>
    </recommendedName>
</protein>
<dbReference type="EC" id="4.2.1.46" evidence="4 8"/>
<comment type="cofactor">
    <cofactor evidence="2 8">
        <name>NAD(+)</name>
        <dbReference type="ChEBI" id="CHEBI:57540"/>
    </cofactor>
</comment>
<evidence type="ECO:0000256" key="5">
    <source>
        <dbReference type="ARBA" id="ARBA00016977"/>
    </source>
</evidence>
<dbReference type="AlphaFoldDB" id="A0AAQ0BW27"/>
<dbReference type="PANTHER" id="PTHR43000">
    <property type="entry name" value="DTDP-D-GLUCOSE 4,6-DEHYDRATASE-RELATED"/>
    <property type="match status" value="1"/>
</dbReference>
<evidence type="ECO:0000256" key="3">
    <source>
        <dbReference type="ARBA" id="ARBA00008178"/>
    </source>
</evidence>
<evidence type="ECO:0000256" key="6">
    <source>
        <dbReference type="ARBA" id="ARBA00023027"/>
    </source>
</evidence>
<dbReference type="RefSeq" id="WP_050695094.1">
    <property type="nucleotide sequence ID" value="NZ_CP012072.1"/>
</dbReference>
<dbReference type="SUPFAM" id="SSF51735">
    <property type="entry name" value="NAD(P)-binding Rossmann-fold domains"/>
    <property type="match status" value="1"/>
</dbReference>
<sequence>MKIVVTGGAGFIGANFVHTLLEDHPDVDVVVLDKFTYAGNRASLADIPEDQAPRLTVVEGDVTDADLVDGLVAGADAVVHFAAESHNDNSLLDPSPFIQTNLVGTFTLLEAVRRHKVRFHHISTDEVYGDLELDDPAKFTPTTPYNPSSPYSSSKAGSDLLVRAWVRSFGVEATISNCSNNYGPYQHIEKFIPRMITNRLRGVRPRLYGDGLNVRDWIHVRDHNTAVWDILMRGRIGDTYLIGADGETNNRDVVAILNELMGFAPDDFDHVSDRPGHDLRYAIDNSKLVTELGWQPRFTNFRDGLADTIAWYTGNEAWWAPLKEAVEAKYAAEGH</sequence>
<evidence type="ECO:0000313" key="11">
    <source>
        <dbReference type="Proteomes" id="UP000595220"/>
    </source>
</evidence>